<dbReference type="Proteomes" id="UP000620670">
    <property type="component" value="Unassembled WGS sequence"/>
</dbReference>
<feature type="compositionally biased region" description="Low complexity" evidence="1">
    <location>
        <begin position="186"/>
        <end position="210"/>
    </location>
</feature>
<sequence length="262" mass="28541">MRFVWLRKEKERVFGPSIVVREAAHREVHVRGELNLVLRSRAVRAPQVGKLSAGRQRSPAPTTAASDRWPSFAPVSIVPARRQGNAGASQSANASAGPKWRFALATASDRLEAAVTGERRTDRAFGTMLDHVSRGALPTALALPEPRGITRTSTEAVLAKPRSRTDARESHLQATVQQISLDWRGPPAKAAPEPERAQPSAAARTAPAEQGGQRTSEAGPSRALPRIEAVSQIEASVVDRLANDIMHRIERRARIERERHGL</sequence>
<keyword evidence="3" id="KW-1185">Reference proteome</keyword>
<evidence type="ECO:0000313" key="3">
    <source>
        <dbReference type="Proteomes" id="UP000620670"/>
    </source>
</evidence>
<organism evidence="2 3">
    <name type="scientific">Microvirga splendida</name>
    <dbReference type="NCBI Taxonomy" id="2795727"/>
    <lineage>
        <taxon>Bacteria</taxon>
        <taxon>Pseudomonadati</taxon>
        <taxon>Pseudomonadota</taxon>
        <taxon>Alphaproteobacteria</taxon>
        <taxon>Hyphomicrobiales</taxon>
        <taxon>Methylobacteriaceae</taxon>
        <taxon>Microvirga</taxon>
    </lineage>
</organism>
<proteinExistence type="predicted"/>
<feature type="region of interest" description="Disordered" evidence="1">
    <location>
        <begin position="181"/>
        <end position="225"/>
    </location>
</feature>
<gene>
    <name evidence="2" type="ORF">JAO75_17445</name>
</gene>
<evidence type="ECO:0000256" key="1">
    <source>
        <dbReference type="SAM" id="MobiDB-lite"/>
    </source>
</evidence>
<comment type="caution">
    <text evidence="2">The sequence shown here is derived from an EMBL/GenBank/DDBJ whole genome shotgun (WGS) entry which is preliminary data.</text>
</comment>
<name>A0ABS0Y5I7_9HYPH</name>
<dbReference type="RefSeq" id="WP_199050418.1">
    <property type="nucleotide sequence ID" value="NZ_JAELXT010000021.1"/>
</dbReference>
<reference evidence="3" key="1">
    <citation type="submission" date="2020-12" db="EMBL/GenBank/DDBJ databases">
        <title>Hymenobacter sp.</title>
        <authorList>
            <person name="Kim M.K."/>
        </authorList>
    </citation>
    <scope>NUCLEOTIDE SEQUENCE [LARGE SCALE GENOMIC DNA]</scope>
    <source>
        <strain evidence="3">BT325</strain>
    </source>
</reference>
<evidence type="ECO:0000313" key="2">
    <source>
        <dbReference type="EMBL" id="MBJ6127190.1"/>
    </source>
</evidence>
<feature type="region of interest" description="Disordered" evidence="1">
    <location>
        <begin position="47"/>
        <end position="71"/>
    </location>
</feature>
<dbReference type="EMBL" id="JAELXT010000021">
    <property type="protein sequence ID" value="MBJ6127190.1"/>
    <property type="molecule type" value="Genomic_DNA"/>
</dbReference>
<accession>A0ABS0Y5I7</accession>
<protein>
    <submittedName>
        <fullName evidence="2">Uncharacterized protein</fullName>
    </submittedName>
</protein>